<dbReference type="Gene3D" id="1.10.10.10">
    <property type="entry name" value="Winged helix-like DNA-binding domain superfamily/Winged helix DNA-binding domain"/>
    <property type="match status" value="1"/>
</dbReference>
<name>A0ABW0PF20_9BURK</name>
<organism evidence="3 4">
    <name type="scientific">Massilia jejuensis</name>
    <dbReference type="NCBI Taxonomy" id="648894"/>
    <lineage>
        <taxon>Bacteria</taxon>
        <taxon>Pseudomonadati</taxon>
        <taxon>Pseudomonadota</taxon>
        <taxon>Betaproteobacteria</taxon>
        <taxon>Burkholderiales</taxon>
        <taxon>Oxalobacteraceae</taxon>
        <taxon>Telluria group</taxon>
        <taxon>Massilia</taxon>
    </lineage>
</organism>
<dbReference type="InterPro" id="IPR036390">
    <property type="entry name" value="WH_DNA-bd_sf"/>
</dbReference>
<reference evidence="4" key="1">
    <citation type="journal article" date="2019" name="Int. J. Syst. Evol. Microbiol.">
        <title>The Global Catalogue of Microorganisms (GCM) 10K type strain sequencing project: providing services to taxonomists for standard genome sequencing and annotation.</title>
        <authorList>
            <consortium name="The Broad Institute Genomics Platform"/>
            <consortium name="The Broad Institute Genome Sequencing Center for Infectious Disease"/>
            <person name="Wu L."/>
            <person name="Ma J."/>
        </authorList>
    </citation>
    <scope>NUCLEOTIDE SEQUENCE [LARGE SCALE GENOMIC DNA]</scope>
    <source>
        <strain evidence="4">CCUG 38813</strain>
    </source>
</reference>
<gene>
    <name evidence="3" type="ORF">ACFPOU_08115</name>
</gene>
<dbReference type="Proteomes" id="UP001596031">
    <property type="component" value="Unassembled WGS sequence"/>
</dbReference>
<dbReference type="SUPFAM" id="SSF46785">
    <property type="entry name" value="Winged helix' DNA-binding domain"/>
    <property type="match status" value="1"/>
</dbReference>
<comment type="caution">
    <text evidence="3">The sequence shown here is derived from an EMBL/GenBank/DDBJ whole genome shotgun (WGS) entry which is preliminary data.</text>
</comment>
<proteinExistence type="inferred from homology"/>
<evidence type="ECO:0000313" key="3">
    <source>
        <dbReference type="EMBL" id="MFC5511090.1"/>
    </source>
</evidence>
<dbReference type="Pfam" id="PF21205">
    <property type="entry name" value="Rep3_C"/>
    <property type="match status" value="1"/>
</dbReference>
<evidence type="ECO:0000256" key="1">
    <source>
        <dbReference type="ARBA" id="ARBA00038283"/>
    </source>
</evidence>
<accession>A0ABW0PF20</accession>
<protein>
    <submittedName>
        <fullName evidence="3">Replication initiation protein</fullName>
    </submittedName>
</protein>
<dbReference type="EMBL" id="JBHSMS010000026">
    <property type="protein sequence ID" value="MFC5511090.1"/>
    <property type="molecule type" value="Genomic_DNA"/>
</dbReference>
<dbReference type="InterPro" id="IPR000525">
    <property type="entry name" value="Initiator_Rep_WH1"/>
</dbReference>
<sequence length="415" mass="45959">MKKHVAAIHTSGELGLVERKLVNILLLNAYDELATARQHRLPTKMLMAMLGWTESDDTVGLKKSLLQIVTTPVEFDLMETGDSPTKKPRWTATALLASADLEDGFCVYEYSTRLAEELADPDVYAIINVGIQRQFKSGYALTLYENCVRFRRTESTGWMTVEIFRKLMGATSPTYDDFRRLSELVISKAVKEVNKVSDIEIAVEYERKGRKVTRLRFAVAEKAQATIFTENENAVEEVKAGETFKRLRAHGIGEKLAIAWVLTDEQRAKAALDITEQRARGGQIKSNTGGYVRRLIEDMTIDLSGTAFEQQLEAEAAAQRAAAATAAAQKQQGDAARQARSDQIRALVEGLSVEEMKAYANEYIALAGADKATSYDASTGVFKKAMEKVPFMAWLRPKVAEKNGLGSDPETTLVS</sequence>
<dbReference type="InterPro" id="IPR036388">
    <property type="entry name" value="WH-like_DNA-bd_sf"/>
</dbReference>
<comment type="similarity">
    <text evidence="1">Belongs to the initiator RepB protein family.</text>
</comment>
<feature type="domain" description="Initiator Rep protein WH1" evidence="2">
    <location>
        <begin position="2"/>
        <end position="147"/>
    </location>
</feature>
<dbReference type="RefSeq" id="WP_379719312.1">
    <property type="nucleotide sequence ID" value="NZ_JBHSMS010000026.1"/>
</dbReference>
<evidence type="ECO:0000313" key="4">
    <source>
        <dbReference type="Proteomes" id="UP001596031"/>
    </source>
</evidence>
<dbReference type="Pfam" id="PF01051">
    <property type="entry name" value="Rep3_N"/>
    <property type="match status" value="1"/>
</dbReference>
<keyword evidence="4" id="KW-1185">Reference proteome</keyword>
<evidence type="ECO:0000259" key="2">
    <source>
        <dbReference type="Pfam" id="PF01051"/>
    </source>
</evidence>